<evidence type="ECO:0000313" key="2">
    <source>
        <dbReference type="Proteomes" id="UP000054485"/>
    </source>
</evidence>
<protein>
    <submittedName>
        <fullName evidence="1">Uncharacterized protein</fullName>
    </submittedName>
</protein>
<dbReference type="HOGENOM" id="CLU_2238408_0_0_1"/>
<keyword evidence="2" id="KW-1185">Reference proteome</keyword>
<dbReference type="Proteomes" id="UP000054485">
    <property type="component" value="Unassembled WGS sequence"/>
</dbReference>
<organism evidence="1 2">
    <name type="scientific">Suillus luteus UH-Slu-Lm8-n1</name>
    <dbReference type="NCBI Taxonomy" id="930992"/>
    <lineage>
        <taxon>Eukaryota</taxon>
        <taxon>Fungi</taxon>
        <taxon>Dikarya</taxon>
        <taxon>Basidiomycota</taxon>
        <taxon>Agaricomycotina</taxon>
        <taxon>Agaricomycetes</taxon>
        <taxon>Agaricomycetidae</taxon>
        <taxon>Boletales</taxon>
        <taxon>Suillineae</taxon>
        <taxon>Suillaceae</taxon>
        <taxon>Suillus</taxon>
    </lineage>
</organism>
<gene>
    <name evidence="1" type="ORF">CY34DRAFT_18712</name>
</gene>
<dbReference type="AlphaFoldDB" id="A0A0D0AFE4"/>
<dbReference type="EMBL" id="KN836076">
    <property type="protein sequence ID" value="KIK32922.1"/>
    <property type="molecule type" value="Genomic_DNA"/>
</dbReference>
<evidence type="ECO:0000313" key="1">
    <source>
        <dbReference type="EMBL" id="KIK32922.1"/>
    </source>
</evidence>
<accession>A0A0D0AFE4</accession>
<reference evidence="1 2" key="1">
    <citation type="submission" date="2014-04" db="EMBL/GenBank/DDBJ databases">
        <authorList>
            <consortium name="DOE Joint Genome Institute"/>
            <person name="Kuo A."/>
            <person name="Ruytinx J."/>
            <person name="Rineau F."/>
            <person name="Colpaert J."/>
            <person name="Kohler A."/>
            <person name="Nagy L.G."/>
            <person name="Floudas D."/>
            <person name="Copeland A."/>
            <person name="Barry K.W."/>
            <person name="Cichocki N."/>
            <person name="Veneault-Fourrey C."/>
            <person name="LaButti K."/>
            <person name="Lindquist E.A."/>
            <person name="Lipzen A."/>
            <person name="Lundell T."/>
            <person name="Morin E."/>
            <person name="Murat C."/>
            <person name="Sun H."/>
            <person name="Tunlid A."/>
            <person name="Henrissat B."/>
            <person name="Grigoriev I.V."/>
            <person name="Hibbett D.S."/>
            <person name="Martin F."/>
            <person name="Nordberg H.P."/>
            <person name="Cantor M.N."/>
            <person name="Hua S.X."/>
        </authorList>
    </citation>
    <scope>NUCLEOTIDE SEQUENCE [LARGE SCALE GENOMIC DNA]</scope>
    <source>
        <strain evidence="1 2">UH-Slu-Lm8-n1</strain>
    </source>
</reference>
<dbReference type="InParanoid" id="A0A0D0AFE4"/>
<name>A0A0D0AFE4_9AGAM</name>
<proteinExistence type="predicted"/>
<sequence>MTTPPPLDPPCVELRAARINGVPPSLTDLTIAEPPIVPSPPPMPELPASLVVDPDAIVPDTDVSNHVTPTPDPVRLNPSITGQHLPHILTREIVTLEDVENLFKL</sequence>
<reference evidence="2" key="2">
    <citation type="submission" date="2015-01" db="EMBL/GenBank/DDBJ databases">
        <title>Evolutionary Origins and Diversification of the Mycorrhizal Mutualists.</title>
        <authorList>
            <consortium name="DOE Joint Genome Institute"/>
            <consortium name="Mycorrhizal Genomics Consortium"/>
            <person name="Kohler A."/>
            <person name="Kuo A."/>
            <person name="Nagy L.G."/>
            <person name="Floudas D."/>
            <person name="Copeland A."/>
            <person name="Barry K.W."/>
            <person name="Cichocki N."/>
            <person name="Veneault-Fourrey C."/>
            <person name="LaButti K."/>
            <person name="Lindquist E.A."/>
            <person name="Lipzen A."/>
            <person name="Lundell T."/>
            <person name="Morin E."/>
            <person name="Murat C."/>
            <person name="Riley R."/>
            <person name="Ohm R."/>
            <person name="Sun H."/>
            <person name="Tunlid A."/>
            <person name="Henrissat B."/>
            <person name="Grigoriev I.V."/>
            <person name="Hibbett D.S."/>
            <person name="Martin F."/>
        </authorList>
    </citation>
    <scope>NUCLEOTIDE SEQUENCE [LARGE SCALE GENOMIC DNA]</scope>
    <source>
        <strain evidence="2">UH-Slu-Lm8-n1</strain>
    </source>
</reference>